<feature type="compositionally biased region" description="Low complexity" evidence="1">
    <location>
        <begin position="128"/>
        <end position="150"/>
    </location>
</feature>
<feature type="compositionally biased region" description="Polar residues" evidence="1">
    <location>
        <begin position="118"/>
        <end position="127"/>
    </location>
</feature>
<proteinExistence type="predicted"/>
<dbReference type="InterPro" id="IPR009078">
    <property type="entry name" value="Ferritin-like_SF"/>
</dbReference>
<dbReference type="RefSeq" id="WP_143334189.1">
    <property type="nucleotide sequence ID" value="NZ_FWWT01000007.1"/>
</dbReference>
<keyword evidence="3" id="KW-1185">Reference proteome</keyword>
<dbReference type="EMBL" id="FWWT01000007">
    <property type="protein sequence ID" value="SMB81825.1"/>
    <property type="molecule type" value="Genomic_DNA"/>
</dbReference>
<accession>A0A1W1UL21</accession>
<reference evidence="2 3" key="1">
    <citation type="submission" date="2017-04" db="EMBL/GenBank/DDBJ databases">
        <authorList>
            <person name="Afonso C.L."/>
            <person name="Miller P.J."/>
            <person name="Scott M.A."/>
            <person name="Spackman E."/>
            <person name="Goraichik I."/>
            <person name="Dimitrov K.M."/>
            <person name="Suarez D.L."/>
            <person name="Swayne D.E."/>
        </authorList>
    </citation>
    <scope>NUCLEOTIDE SEQUENCE [LARGE SCALE GENOMIC DNA]</scope>
    <source>
        <strain evidence="2 3">DSM 11270</strain>
    </source>
</reference>
<dbReference type="STRING" id="656914.SAMN00017405_2178"/>
<evidence type="ECO:0000313" key="3">
    <source>
        <dbReference type="Proteomes" id="UP000192731"/>
    </source>
</evidence>
<gene>
    <name evidence="2" type="ORF">SAMN00017405_2178</name>
</gene>
<dbReference type="AlphaFoldDB" id="A0A1W1UL21"/>
<dbReference type="InterPro" id="IPR012347">
    <property type="entry name" value="Ferritin-like"/>
</dbReference>
<dbReference type="Gene3D" id="1.20.1260.10">
    <property type="match status" value="1"/>
</dbReference>
<dbReference type="Pfam" id="PF07875">
    <property type="entry name" value="Coat_F"/>
    <property type="match status" value="1"/>
</dbReference>
<protein>
    <submittedName>
        <fullName evidence="2">Rubrerythrin</fullName>
    </submittedName>
</protein>
<dbReference type="InterPro" id="IPR012851">
    <property type="entry name" value="Spore_coat_CotF-like"/>
</dbReference>
<name>A0A1W1UL21_DESTI</name>
<dbReference type="CDD" id="cd00657">
    <property type="entry name" value="Ferritin_like"/>
    <property type="match status" value="1"/>
</dbReference>
<evidence type="ECO:0000256" key="1">
    <source>
        <dbReference type="SAM" id="MobiDB-lite"/>
    </source>
</evidence>
<dbReference type="SUPFAM" id="SSF47240">
    <property type="entry name" value="Ferritin-like"/>
    <property type="match status" value="2"/>
</dbReference>
<organism evidence="2 3">
    <name type="scientific">Desulfonispora thiosulfatigenes DSM 11270</name>
    <dbReference type="NCBI Taxonomy" id="656914"/>
    <lineage>
        <taxon>Bacteria</taxon>
        <taxon>Bacillati</taxon>
        <taxon>Bacillota</taxon>
        <taxon>Clostridia</taxon>
        <taxon>Eubacteriales</taxon>
        <taxon>Peptococcaceae</taxon>
        <taxon>Desulfonispora</taxon>
    </lineage>
</organism>
<dbReference type="Proteomes" id="UP000192731">
    <property type="component" value="Unassembled WGS sequence"/>
</dbReference>
<evidence type="ECO:0000313" key="2">
    <source>
        <dbReference type="EMBL" id="SMB81825.1"/>
    </source>
</evidence>
<sequence>MLKLTQKEKMLLEDQKKHEELCIEKYTTYANNAQCPQLKQLFQSHAQSEQQHLDTINQLLNGTIPQVGQGQSGQSNQSQGQQSSGGSQSMNSSQSSQSMQSNQASQQGQNSQASMNARVNSSFMGSQNNAGSMSSKNSNASMSAQNSGSNNSYNANDASLCNDMLVTEKYISNAYDTAIFENTNSQVRQVLNHIQKEEQQHGEDIFNYMNSNGMYNPQ</sequence>
<feature type="region of interest" description="Disordered" evidence="1">
    <location>
        <begin position="63"/>
        <end position="150"/>
    </location>
</feature>
<feature type="compositionally biased region" description="Low complexity" evidence="1">
    <location>
        <begin position="68"/>
        <end position="117"/>
    </location>
</feature>
<dbReference type="OrthoDB" id="1706542at2"/>